<proteinExistence type="predicted"/>
<organism evidence="2 3">
    <name type="scientific">Ditylenchus dipsaci</name>
    <dbReference type="NCBI Taxonomy" id="166011"/>
    <lineage>
        <taxon>Eukaryota</taxon>
        <taxon>Metazoa</taxon>
        <taxon>Ecdysozoa</taxon>
        <taxon>Nematoda</taxon>
        <taxon>Chromadorea</taxon>
        <taxon>Rhabditida</taxon>
        <taxon>Tylenchina</taxon>
        <taxon>Tylenchomorpha</taxon>
        <taxon>Sphaerularioidea</taxon>
        <taxon>Anguinidae</taxon>
        <taxon>Anguininae</taxon>
        <taxon>Ditylenchus</taxon>
    </lineage>
</organism>
<dbReference type="InterPro" id="IPR029063">
    <property type="entry name" value="SAM-dependent_MTases_sf"/>
</dbReference>
<sequence>MWRRRAELTLRSGTLKLYCTISLTLFVLMYPIFLWLTHYDRPYLVFDPVNVSVGESSPKLQAIVCPKASKYCFKIEDYVSRGLYKRRLKIDQNDDVVLSVVELLSKPEAFTRDNSRKWPVRKDNLVLSYSKIVVAQAFVTGTFISTTNFTNTNTYNSLMIGLGGSGISNFIGSLPHNHQMTIVDIEPAMAYIAEQWFGLVPSASQKVVIQDGVQFLAERSNWSAKFDFMIIDACLTVVKSDDLLCPHKSFLQESVIKDMRRLMSDTGTLVVNTLVIDTPQNVERMSIRRQQILDDFRKHFTNCYYAKGVVNQMLTCTLNLQLMMTDLYYHKTIEQLPQPYKRELDLREVKITL</sequence>
<dbReference type="WBParaSite" id="jg15247">
    <property type="protein sequence ID" value="jg15247"/>
    <property type="gene ID" value="jg15247"/>
</dbReference>
<protein>
    <submittedName>
        <fullName evidence="3">Methyltransferase-like protein 13</fullName>
    </submittedName>
</protein>
<accession>A0A915D3R0</accession>
<keyword evidence="2" id="KW-1185">Reference proteome</keyword>
<evidence type="ECO:0000313" key="2">
    <source>
        <dbReference type="Proteomes" id="UP000887574"/>
    </source>
</evidence>
<keyword evidence="1" id="KW-0812">Transmembrane</keyword>
<dbReference type="SUPFAM" id="SSF53335">
    <property type="entry name" value="S-adenosyl-L-methionine-dependent methyltransferases"/>
    <property type="match status" value="1"/>
</dbReference>
<feature type="transmembrane region" description="Helical" evidence="1">
    <location>
        <begin position="15"/>
        <end position="36"/>
    </location>
</feature>
<name>A0A915D3R0_9BILA</name>
<reference evidence="3" key="1">
    <citation type="submission" date="2022-11" db="UniProtKB">
        <authorList>
            <consortium name="WormBaseParasite"/>
        </authorList>
    </citation>
    <scope>IDENTIFICATION</scope>
</reference>
<dbReference type="Proteomes" id="UP000887574">
    <property type="component" value="Unplaced"/>
</dbReference>
<evidence type="ECO:0000256" key="1">
    <source>
        <dbReference type="SAM" id="Phobius"/>
    </source>
</evidence>
<keyword evidence="1" id="KW-1133">Transmembrane helix</keyword>
<dbReference type="AlphaFoldDB" id="A0A915D3R0"/>
<keyword evidence="1" id="KW-0472">Membrane</keyword>
<evidence type="ECO:0000313" key="3">
    <source>
        <dbReference type="WBParaSite" id="jg15247"/>
    </source>
</evidence>
<dbReference type="Gene3D" id="3.40.50.150">
    <property type="entry name" value="Vaccinia Virus protein VP39"/>
    <property type="match status" value="1"/>
</dbReference>